<accession>A0AAV4IUX8</accession>
<sequence length="106" mass="12091">MLGVLFFIAILSLFPAASHYRVAWTVDFRTNSSYLTYRVVADSHVSLKIDEILFRTIFSWLLFILVVACVVILASKLRAASRFRQSASSTERTEKVKAKGKIIRTY</sequence>
<evidence type="ECO:0000313" key="3">
    <source>
        <dbReference type="EMBL" id="GFS12336.1"/>
    </source>
</evidence>
<dbReference type="Proteomes" id="UP000762676">
    <property type="component" value="Unassembled WGS sequence"/>
</dbReference>
<evidence type="ECO:0000313" key="4">
    <source>
        <dbReference type="Proteomes" id="UP000762676"/>
    </source>
</evidence>
<gene>
    <name evidence="3" type="ORF">ElyMa_001369500</name>
</gene>
<protein>
    <recommendedName>
        <fullName evidence="5">Transmembrane protein 231</fullName>
    </recommendedName>
</protein>
<comment type="caution">
    <text evidence="3">The sequence shown here is derived from an EMBL/GenBank/DDBJ whole genome shotgun (WGS) entry which is preliminary data.</text>
</comment>
<feature type="transmembrane region" description="Helical" evidence="1">
    <location>
        <begin position="52"/>
        <end position="74"/>
    </location>
</feature>
<feature type="signal peptide" evidence="2">
    <location>
        <begin position="1"/>
        <end position="19"/>
    </location>
</feature>
<evidence type="ECO:0008006" key="5">
    <source>
        <dbReference type="Google" id="ProtNLM"/>
    </source>
</evidence>
<keyword evidence="1" id="KW-0472">Membrane</keyword>
<dbReference type="AlphaFoldDB" id="A0AAV4IUX8"/>
<evidence type="ECO:0000256" key="2">
    <source>
        <dbReference type="SAM" id="SignalP"/>
    </source>
</evidence>
<proteinExistence type="predicted"/>
<evidence type="ECO:0000256" key="1">
    <source>
        <dbReference type="SAM" id="Phobius"/>
    </source>
</evidence>
<dbReference type="EMBL" id="BMAT01002711">
    <property type="protein sequence ID" value="GFS12336.1"/>
    <property type="molecule type" value="Genomic_DNA"/>
</dbReference>
<feature type="chain" id="PRO_5043595954" description="Transmembrane protein 231" evidence="2">
    <location>
        <begin position="20"/>
        <end position="106"/>
    </location>
</feature>
<reference evidence="3 4" key="1">
    <citation type="journal article" date="2021" name="Elife">
        <title>Chloroplast acquisition without the gene transfer in kleptoplastic sea slugs, Plakobranchus ocellatus.</title>
        <authorList>
            <person name="Maeda T."/>
            <person name="Takahashi S."/>
            <person name="Yoshida T."/>
            <person name="Shimamura S."/>
            <person name="Takaki Y."/>
            <person name="Nagai Y."/>
            <person name="Toyoda A."/>
            <person name="Suzuki Y."/>
            <person name="Arimoto A."/>
            <person name="Ishii H."/>
            <person name="Satoh N."/>
            <person name="Nishiyama T."/>
            <person name="Hasebe M."/>
            <person name="Maruyama T."/>
            <person name="Minagawa J."/>
            <person name="Obokata J."/>
            <person name="Shigenobu S."/>
        </authorList>
    </citation>
    <scope>NUCLEOTIDE SEQUENCE [LARGE SCALE GENOMIC DNA]</scope>
</reference>
<keyword evidence="4" id="KW-1185">Reference proteome</keyword>
<organism evidence="3 4">
    <name type="scientific">Elysia marginata</name>
    <dbReference type="NCBI Taxonomy" id="1093978"/>
    <lineage>
        <taxon>Eukaryota</taxon>
        <taxon>Metazoa</taxon>
        <taxon>Spiralia</taxon>
        <taxon>Lophotrochozoa</taxon>
        <taxon>Mollusca</taxon>
        <taxon>Gastropoda</taxon>
        <taxon>Heterobranchia</taxon>
        <taxon>Euthyneura</taxon>
        <taxon>Panpulmonata</taxon>
        <taxon>Sacoglossa</taxon>
        <taxon>Placobranchoidea</taxon>
        <taxon>Plakobranchidae</taxon>
        <taxon>Elysia</taxon>
    </lineage>
</organism>
<keyword evidence="1" id="KW-0812">Transmembrane</keyword>
<keyword evidence="1" id="KW-1133">Transmembrane helix</keyword>
<name>A0AAV4IUX8_9GAST</name>
<keyword evidence="2" id="KW-0732">Signal</keyword>